<evidence type="ECO:0000256" key="1">
    <source>
        <dbReference type="SAM" id="SignalP"/>
    </source>
</evidence>
<dbReference type="Proteomes" id="UP000036027">
    <property type="component" value="Unassembled WGS sequence"/>
</dbReference>
<keyword evidence="3" id="KW-1185">Reference proteome</keyword>
<dbReference type="EMBL" id="JTDO01000014">
    <property type="protein sequence ID" value="KLT72366.1"/>
    <property type="molecule type" value="Genomic_DNA"/>
</dbReference>
<accession>A0A0J0YQF1</accession>
<organism evidence="2 3">
    <name type="scientific">Neisseria arctica</name>
    <dbReference type="NCBI Taxonomy" id="1470200"/>
    <lineage>
        <taxon>Bacteria</taxon>
        <taxon>Pseudomonadati</taxon>
        <taxon>Pseudomonadota</taxon>
        <taxon>Betaproteobacteria</taxon>
        <taxon>Neisseriales</taxon>
        <taxon>Neisseriaceae</taxon>
        <taxon>Neisseria</taxon>
    </lineage>
</organism>
<name>A0A0J0YQF1_9NEIS</name>
<evidence type="ECO:0008006" key="4">
    <source>
        <dbReference type="Google" id="ProtNLM"/>
    </source>
</evidence>
<comment type="caution">
    <text evidence="2">The sequence shown here is derived from an EMBL/GenBank/DDBJ whole genome shotgun (WGS) entry which is preliminary data.</text>
</comment>
<gene>
    <name evidence="2" type="ORF">PL75_08720</name>
</gene>
<evidence type="ECO:0000313" key="2">
    <source>
        <dbReference type="EMBL" id="KLT72366.1"/>
    </source>
</evidence>
<keyword evidence="1" id="KW-0732">Signal</keyword>
<proteinExistence type="predicted"/>
<dbReference type="AlphaFoldDB" id="A0A0J0YQF1"/>
<feature type="chain" id="PRO_5005247393" description="Lipoprotein" evidence="1">
    <location>
        <begin position="26"/>
        <end position="172"/>
    </location>
</feature>
<reference evidence="2 3" key="1">
    <citation type="submission" date="2014-11" db="EMBL/GenBank/DDBJ databases">
        <title>Genome of a novel goose pathogen.</title>
        <authorList>
            <person name="Hansen C.M."/>
            <person name="Hueffer K."/>
            <person name="Choi S.C."/>
        </authorList>
    </citation>
    <scope>NUCLEOTIDE SEQUENCE [LARGE SCALE GENOMIC DNA]</scope>
    <source>
        <strain evidence="2 3">KH1503</strain>
    </source>
</reference>
<dbReference type="STRING" id="1470200.PL75_08720"/>
<protein>
    <recommendedName>
        <fullName evidence="4">Lipoprotein</fullName>
    </recommendedName>
</protein>
<feature type="signal peptide" evidence="1">
    <location>
        <begin position="1"/>
        <end position="25"/>
    </location>
</feature>
<sequence>MKIFFLLRKAAVSSAVLCLAACAFSGDIPRLQSWPQWKSSETQWFRLELLDPAGNVAQTSLLAVQPEAENIRFVQTDALGAPVSRQILDRQGWINEGFVPPNRESRRLFGAMLPLLIQSDDTLYPQQQIRRDDGETLYLSGNRELWRIRVSDGHTDILFPDGKQWRVSQIEP</sequence>
<evidence type="ECO:0000313" key="3">
    <source>
        <dbReference type="Proteomes" id="UP000036027"/>
    </source>
</evidence>
<dbReference type="PATRIC" id="fig|1470200.3.peg.683"/>